<organism evidence="1">
    <name type="scientific">uncultured Brachybacterium sp</name>
    <dbReference type="NCBI Taxonomy" id="189680"/>
    <lineage>
        <taxon>Bacteria</taxon>
        <taxon>Bacillati</taxon>
        <taxon>Actinomycetota</taxon>
        <taxon>Actinomycetes</taxon>
        <taxon>Micrococcales</taxon>
        <taxon>Dermabacteraceae</taxon>
        <taxon>Brachybacterium</taxon>
        <taxon>environmental samples</taxon>
    </lineage>
</organism>
<sequence length="125" mass="13095">MAGDARAHAQLTRLCAALRLGDPGADVALYLPYGDVRAAHGGGHDLWRACRAHVGETIPAVIRRAGYDVDLVDDDILETLGPSAYPIVVLPRITRLPAAAASWLDRVRAAGGTVLCVDSPAYPAG</sequence>
<name>A0A060BW86_9MICO</name>
<reference evidence="1" key="1">
    <citation type="journal article" date="2013" name="Environ. Microbiol.">
        <title>Seasonally variable intestinal metagenomes of the red palm weevil (Rhynchophorus ferrugineus).</title>
        <authorList>
            <person name="Jia S."/>
            <person name="Zhang X."/>
            <person name="Zhang G."/>
            <person name="Yin A."/>
            <person name="Zhang S."/>
            <person name="Li F."/>
            <person name="Wang L."/>
            <person name="Zhao D."/>
            <person name="Yun Q."/>
            <person name="Tala"/>
            <person name="Wang J."/>
            <person name="Sun G."/>
            <person name="Baabdullah M."/>
            <person name="Yu X."/>
            <person name="Hu S."/>
            <person name="Al-Mssallem I.S."/>
            <person name="Yu J."/>
        </authorList>
    </citation>
    <scope>NUCLEOTIDE SEQUENCE</scope>
</reference>
<dbReference type="Gene3D" id="3.40.50.880">
    <property type="match status" value="1"/>
</dbReference>
<protein>
    <submittedName>
        <fullName evidence="1">CAZy families GH106 protein</fullName>
    </submittedName>
</protein>
<dbReference type="EMBL" id="KF119619">
    <property type="protein sequence ID" value="AIA86887.1"/>
    <property type="molecule type" value="Genomic_DNA"/>
</dbReference>
<proteinExistence type="predicted"/>
<accession>A0A060BW86</accession>
<feature type="non-terminal residue" evidence="1">
    <location>
        <position position="125"/>
    </location>
</feature>
<dbReference type="AlphaFoldDB" id="A0A060BW86"/>
<evidence type="ECO:0000313" key="1">
    <source>
        <dbReference type="EMBL" id="AIA86887.1"/>
    </source>
</evidence>
<dbReference type="InterPro" id="IPR029062">
    <property type="entry name" value="Class_I_gatase-like"/>
</dbReference>